<name>A0A9D9H9V5_9LACO</name>
<feature type="transmembrane region" description="Helical" evidence="1">
    <location>
        <begin position="135"/>
        <end position="152"/>
    </location>
</feature>
<organism evidence="2 3">
    <name type="scientific">Candidatus Gallilactobacillus intestinavium</name>
    <dbReference type="NCBI Taxonomy" id="2840838"/>
    <lineage>
        <taxon>Bacteria</taxon>
        <taxon>Bacillati</taxon>
        <taxon>Bacillota</taxon>
        <taxon>Bacilli</taxon>
        <taxon>Lactobacillales</taxon>
        <taxon>Lactobacillaceae</taxon>
        <taxon>Lactobacillaceae incertae sedis</taxon>
        <taxon>Candidatus Gallilactobacillus</taxon>
    </lineage>
</organism>
<comment type="caution">
    <text evidence="2">The sequence shown here is derived from an EMBL/GenBank/DDBJ whole genome shotgun (WGS) entry which is preliminary data.</text>
</comment>
<feature type="transmembrane region" description="Helical" evidence="1">
    <location>
        <begin position="76"/>
        <end position="95"/>
    </location>
</feature>
<keyword evidence="1" id="KW-1133">Transmembrane helix</keyword>
<feature type="transmembrane region" description="Helical" evidence="1">
    <location>
        <begin position="304"/>
        <end position="323"/>
    </location>
</feature>
<dbReference type="Proteomes" id="UP000823614">
    <property type="component" value="Unassembled WGS sequence"/>
</dbReference>
<dbReference type="PANTHER" id="PTHR38454">
    <property type="entry name" value="INTEGRAL MEMBRANE PROTEIN-RELATED"/>
    <property type="match status" value="1"/>
</dbReference>
<feature type="transmembrane region" description="Helical" evidence="1">
    <location>
        <begin position="363"/>
        <end position="380"/>
    </location>
</feature>
<keyword evidence="1" id="KW-0812">Transmembrane</keyword>
<evidence type="ECO:0000313" key="2">
    <source>
        <dbReference type="EMBL" id="MBO8441707.1"/>
    </source>
</evidence>
<evidence type="ECO:0000313" key="3">
    <source>
        <dbReference type="Proteomes" id="UP000823614"/>
    </source>
</evidence>
<proteinExistence type="predicted"/>
<feature type="transmembrane region" description="Helical" evidence="1">
    <location>
        <begin position="12"/>
        <end position="33"/>
    </location>
</feature>
<feature type="transmembrane region" description="Helical" evidence="1">
    <location>
        <begin position="438"/>
        <end position="456"/>
    </location>
</feature>
<dbReference type="AlphaFoldDB" id="A0A9D9H9V5"/>
<protein>
    <submittedName>
        <fullName evidence="2">YfhO family protein</fullName>
    </submittedName>
</protein>
<feature type="transmembrane region" description="Helical" evidence="1">
    <location>
        <begin position="392"/>
        <end position="408"/>
    </location>
</feature>
<gene>
    <name evidence="2" type="ORF">IAA89_04680</name>
</gene>
<sequence length="873" mass="100291">MKEKRELINKVLSFTLPFIVLMIMFSLVGIFPFGNSSVTVNDANNQYIAILAYFRENIFHPQNLLYSFKLNLGGQFFSVLTYYLLSPINLLSLLFPISKISLFFELNTIFNACLTSLMMYVFLSRSKYTRQSNNGINIVFSLCFALSSYFFLYNHCEMWFNVIAFFPLLMLFLEELLDGKNSWRFGTLYVVMLLMNYYITFMITVFVVISYFIWAISTKNIKVIINRTRTLVLTGIIAFLLGSVSIIPSYLCQKLVKDQASFQINLHRIYYIKDLFNNLFFNISSAKGQIIGKDGIAFNHYPHVYMTFVITFVLVSFFFSKLIKKRSKLLATLLLGILFLFTWNQTLYFMWHGFTAPHGYPQRGTFIIDFVLVIIVSNYIKHFNEKRESLKVPIIVTLILVGLNYLSVRNITNLIINIIFLLLVVLILIVRKENCIKFLLPLVVIDIIFSNVSVFSKLSEQSTNIEAYAKGYNEMKQTLNKMSKNDKSFYRIGTADEMNPNDPLLYGYNGLSNYVSQQPTQLINFMSTVGYFQRTNPVYRWSSYNNGSTLAMDSLLGIKYYIGNNDSYAENIIKSNNELRSLSSISNGITTANKPQKINNFDVFENKFSFPLAFPVNKGATEKIDFQGLPTNDPFKYQNKVFKDLFGINKLYCNLKLDNRRISRSSSCYTYEVSNSGIVYMYLPEKMFAKLPELSLYVNNKKIGNINSNYDSLNKGEGKNSKNGIISIGKFEKGERLNVKLVYKNHKTQLLSPVLAVENEDVVSQMSKAARTSDVKVKRISGNSIDIETNKGFNSNYLMLTIPYDKGWKITVNGKRETSRMLISTFMGIKLRKGTNKIELHYEVPGIKISVMLFILGVVLLLGNLAVKKRREN</sequence>
<feature type="transmembrane region" description="Helical" evidence="1">
    <location>
        <begin position="197"/>
        <end position="218"/>
    </location>
</feature>
<dbReference type="InterPro" id="IPR018580">
    <property type="entry name" value="Uncharacterised_YfhO"/>
</dbReference>
<dbReference type="Pfam" id="PF09586">
    <property type="entry name" value="YfhO"/>
    <property type="match status" value="1"/>
</dbReference>
<feature type="transmembrane region" description="Helical" evidence="1">
    <location>
        <begin position="330"/>
        <end position="351"/>
    </location>
</feature>
<feature type="transmembrane region" description="Helical" evidence="1">
    <location>
        <begin position="159"/>
        <end position="177"/>
    </location>
</feature>
<reference evidence="2" key="1">
    <citation type="submission" date="2020-10" db="EMBL/GenBank/DDBJ databases">
        <authorList>
            <person name="Gilroy R."/>
        </authorList>
    </citation>
    <scope>NUCLEOTIDE SEQUENCE</scope>
    <source>
        <strain evidence="2">C6-149</strain>
    </source>
</reference>
<dbReference type="PANTHER" id="PTHR38454:SF1">
    <property type="entry name" value="INTEGRAL MEMBRANE PROTEIN"/>
    <property type="match status" value="1"/>
</dbReference>
<feature type="transmembrane region" description="Helical" evidence="1">
    <location>
        <begin position="414"/>
        <end position="431"/>
    </location>
</feature>
<evidence type="ECO:0000256" key="1">
    <source>
        <dbReference type="SAM" id="Phobius"/>
    </source>
</evidence>
<feature type="transmembrane region" description="Helical" evidence="1">
    <location>
        <begin position="102"/>
        <end position="123"/>
    </location>
</feature>
<accession>A0A9D9H9V5</accession>
<dbReference type="EMBL" id="JADIMP010000076">
    <property type="protein sequence ID" value="MBO8441707.1"/>
    <property type="molecule type" value="Genomic_DNA"/>
</dbReference>
<reference evidence="2" key="2">
    <citation type="journal article" date="2021" name="PeerJ">
        <title>Extensive microbial diversity within the chicken gut microbiome revealed by metagenomics and culture.</title>
        <authorList>
            <person name="Gilroy R."/>
            <person name="Ravi A."/>
            <person name="Getino M."/>
            <person name="Pursley I."/>
            <person name="Horton D.L."/>
            <person name="Alikhan N.F."/>
            <person name="Baker D."/>
            <person name="Gharbi K."/>
            <person name="Hall N."/>
            <person name="Watson M."/>
            <person name="Adriaenssens E.M."/>
            <person name="Foster-Nyarko E."/>
            <person name="Jarju S."/>
            <person name="Secka A."/>
            <person name="Antonio M."/>
            <person name="Oren A."/>
            <person name="Chaudhuri R.R."/>
            <person name="La Ragione R."/>
            <person name="Hildebrand F."/>
            <person name="Pallen M.J."/>
        </authorList>
    </citation>
    <scope>NUCLEOTIDE SEQUENCE</scope>
    <source>
        <strain evidence="2">C6-149</strain>
    </source>
</reference>
<feature type="transmembrane region" description="Helical" evidence="1">
    <location>
        <begin position="230"/>
        <end position="251"/>
    </location>
</feature>
<feature type="transmembrane region" description="Helical" evidence="1">
    <location>
        <begin position="849"/>
        <end position="867"/>
    </location>
</feature>
<keyword evidence="1" id="KW-0472">Membrane</keyword>